<accession>A0A5Q0TI19</accession>
<dbReference type="Gene3D" id="1.20.1740.10">
    <property type="entry name" value="Amino acid/polyamine transporter I"/>
    <property type="match status" value="1"/>
</dbReference>
<keyword evidence="4 6" id="KW-1133">Transmembrane helix</keyword>
<organism evidence="7 8">
    <name type="scientific">Vibrio algicola</name>
    <dbReference type="NCBI Taxonomy" id="2662262"/>
    <lineage>
        <taxon>Bacteria</taxon>
        <taxon>Pseudomonadati</taxon>
        <taxon>Pseudomonadota</taxon>
        <taxon>Gammaproteobacteria</taxon>
        <taxon>Vibrionales</taxon>
        <taxon>Vibrionaceae</taxon>
        <taxon>Vibrio</taxon>
    </lineage>
</organism>
<reference evidence="7 8" key="1">
    <citation type="submission" date="2019-10" db="EMBL/GenBank/DDBJ databases">
        <title>Vibrio sp. nov., isolated from Coralline algae surface.</title>
        <authorList>
            <person name="Geng Y."/>
            <person name="Zhang X."/>
        </authorList>
    </citation>
    <scope>NUCLEOTIDE SEQUENCE [LARGE SCALE GENOMIC DNA]</scope>
    <source>
        <strain evidence="7 8">SM1977</strain>
    </source>
</reference>
<evidence type="ECO:0000313" key="8">
    <source>
        <dbReference type="Proteomes" id="UP000348942"/>
    </source>
</evidence>
<dbReference type="RefSeq" id="WP_153448911.1">
    <property type="nucleotide sequence ID" value="NZ_CP045700.1"/>
</dbReference>
<feature type="transmembrane region" description="Helical" evidence="6">
    <location>
        <begin position="275"/>
        <end position="294"/>
    </location>
</feature>
<evidence type="ECO:0000313" key="7">
    <source>
        <dbReference type="EMBL" id="QGA66822.1"/>
    </source>
</evidence>
<keyword evidence="2" id="KW-1003">Cell membrane</keyword>
<dbReference type="PANTHER" id="PTHR42770">
    <property type="entry name" value="AMINO ACID TRANSPORTER-RELATED"/>
    <property type="match status" value="1"/>
</dbReference>
<dbReference type="AlphaFoldDB" id="A0A5Q0TI19"/>
<keyword evidence="5 6" id="KW-0472">Membrane</keyword>
<proteinExistence type="predicted"/>
<feature type="transmembrane region" description="Helical" evidence="6">
    <location>
        <begin position="225"/>
        <end position="248"/>
    </location>
</feature>
<dbReference type="PIRSF" id="PIRSF006060">
    <property type="entry name" value="AA_transporter"/>
    <property type="match status" value="1"/>
</dbReference>
<feature type="transmembrane region" description="Helical" evidence="6">
    <location>
        <begin position="355"/>
        <end position="375"/>
    </location>
</feature>
<sequence length="430" mass="46927">MTQQLKQDITLLGGIGQLSTTLLGTGLFMIPAIAANLAGTWSLWAWLILFIAICPIALTFAILGQRYPNAGGTAYFVRQAFNPKTERSVAWLFLSVLPVGLPAAITLAGGFGHALLPNFLSHGIGFLNGHYLAELLTIVLILTITLMGSKSSSHFQTLIALSIFALVGVFFWQGHIGLDDISMPSLNSSAILPIGTALAVMFWCFVGIEAFTHMGEEFKNPQRDFPIAIILGCFVAGFIYWACSVVILKFHAFEPNISAHSSIPWLSEQLLGNKLAAVITVIGYFACFASINLYTQSMIRLVWSQARDYKPSSRLTHLSKRGVPTTATYAVAVVLFLSITFGHLTNLDLETLVKLANSVFVLLYLLAMLSAYRLLTGWAKYLAGFSTLLCSVVFLCLGWSMLYAISIFAVLILPWGKWLKKGKPSLSNTP</sequence>
<evidence type="ECO:0000256" key="4">
    <source>
        <dbReference type="ARBA" id="ARBA00022989"/>
    </source>
</evidence>
<dbReference type="Pfam" id="PF13520">
    <property type="entry name" value="AA_permease_2"/>
    <property type="match status" value="1"/>
</dbReference>
<dbReference type="NCBIfam" id="NF008245">
    <property type="entry name" value="PRK11021.1"/>
    <property type="match status" value="1"/>
</dbReference>
<evidence type="ECO:0000256" key="3">
    <source>
        <dbReference type="ARBA" id="ARBA00022692"/>
    </source>
</evidence>
<name>A0A5Q0TI19_9VIBR</name>
<dbReference type="EMBL" id="CP045700">
    <property type="protein sequence ID" value="QGA66822.1"/>
    <property type="molecule type" value="Genomic_DNA"/>
</dbReference>
<dbReference type="GO" id="GO:0005886">
    <property type="term" value="C:plasma membrane"/>
    <property type="evidence" value="ECO:0007669"/>
    <property type="project" value="UniProtKB-SubCell"/>
</dbReference>
<feature type="transmembrane region" description="Helical" evidence="6">
    <location>
        <begin position="158"/>
        <end position="178"/>
    </location>
</feature>
<evidence type="ECO:0000256" key="5">
    <source>
        <dbReference type="ARBA" id="ARBA00023136"/>
    </source>
</evidence>
<feature type="transmembrane region" description="Helical" evidence="6">
    <location>
        <begin position="12"/>
        <end position="37"/>
    </location>
</feature>
<feature type="transmembrane region" description="Helical" evidence="6">
    <location>
        <begin position="89"/>
        <end position="116"/>
    </location>
</feature>
<dbReference type="InterPro" id="IPR050367">
    <property type="entry name" value="APC_superfamily"/>
</dbReference>
<dbReference type="PANTHER" id="PTHR42770:SF13">
    <property type="entry name" value="L-METHIONINE_BRANCHED-CHAIN AMINO ACID EXPORTER YJEH"/>
    <property type="match status" value="1"/>
</dbReference>
<feature type="transmembrane region" description="Helical" evidence="6">
    <location>
        <begin position="322"/>
        <end position="343"/>
    </location>
</feature>
<comment type="subcellular location">
    <subcellularLocation>
        <location evidence="1">Cell membrane</location>
        <topology evidence="1">Multi-pass membrane protein</topology>
    </subcellularLocation>
</comment>
<keyword evidence="3 6" id="KW-0812">Transmembrane</keyword>
<feature type="transmembrane region" description="Helical" evidence="6">
    <location>
        <begin position="190"/>
        <end position="213"/>
    </location>
</feature>
<keyword evidence="8" id="KW-1185">Reference proteome</keyword>
<feature type="transmembrane region" description="Helical" evidence="6">
    <location>
        <begin position="387"/>
        <end position="415"/>
    </location>
</feature>
<evidence type="ECO:0000256" key="2">
    <source>
        <dbReference type="ARBA" id="ARBA00022475"/>
    </source>
</evidence>
<feature type="transmembrane region" description="Helical" evidence="6">
    <location>
        <begin position="43"/>
        <end position="63"/>
    </location>
</feature>
<dbReference type="Proteomes" id="UP000348942">
    <property type="component" value="Chromosome 2"/>
</dbReference>
<feature type="transmembrane region" description="Helical" evidence="6">
    <location>
        <begin position="128"/>
        <end position="146"/>
    </location>
</feature>
<evidence type="ECO:0000256" key="6">
    <source>
        <dbReference type="SAM" id="Phobius"/>
    </source>
</evidence>
<evidence type="ECO:0000256" key="1">
    <source>
        <dbReference type="ARBA" id="ARBA00004651"/>
    </source>
</evidence>
<dbReference type="GO" id="GO:0022857">
    <property type="term" value="F:transmembrane transporter activity"/>
    <property type="evidence" value="ECO:0007669"/>
    <property type="project" value="InterPro"/>
</dbReference>
<dbReference type="InterPro" id="IPR002293">
    <property type="entry name" value="AA/rel_permease1"/>
</dbReference>
<protein>
    <submittedName>
        <fullName evidence="7">L-methionine/branched-chain amino acid transporter</fullName>
    </submittedName>
</protein>
<gene>
    <name evidence="7" type="primary">yjeH</name>
    <name evidence="7" type="ORF">GFB47_15665</name>
</gene>